<dbReference type="InterPro" id="IPR002401">
    <property type="entry name" value="Cyt_P450_E_grp-I"/>
</dbReference>
<evidence type="ECO:0000256" key="4">
    <source>
        <dbReference type="ARBA" id="ARBA00023004"/>
    </source>
</evidence>
<reference evidence="8 9" key="1">
    <citation type="submission" date="2015-10" db="EMBL/GenBank/DDBJ databases">
        <title>Full genome of DAOMC 229536 Phialocephala scopiformis, a fungal endophyte of spruce producing the potent anti-insectan compound rugulosin.</title>
        <authorList>
            <consortium name="DOE Joint Genome Institute"/>
            <person name="Walker A.K."/>
            <person name="Frasz S.L."/>
            <person name="Seifert K.A."/>
            <person name="Miller J.D."/>
            <person name="Mondo S.J."/>
            <person name="Labutti K."/>
            <person name="Lipzen A."/>
            <person name="Dockter R."/>
            <person name="Kennedy M."/>
            <person name="Grigoriev I.V."/>
            <person name="Spatafora J.W."/>
        </authorList>
    </citation>
    <scope>NUCLEOTIDE SEQUENCE [LARGE SCALE GENOMIC DNA]</scope>
    <source>
        <strain evidence="8 9">CBS 120377</strain>
    </source>
</reference>
<feature type="binding site" description="axial binding residue" evidence="5">
    <location>
        <position position="454"/>
    </location>
    <ligand>
        <name>heme</name>
        <dbReference type="ChEBI" id="CHEBI:30413"/>
    </ligand>
    <ligandPart>
        <name>Fe</name>
        <dbReference type="ChEBI" id="CHEBI:18248"/>
    </ligandPart>
</feature>
<dbReference type="PANTHER" id="PTHR46300">
    <property type="entry name" value="P450, PUTATIVE (EUROFUNG)-RELATED-RELATED"/>
    <property type="match status" value="1"/>
</dbReference>
<protein>
    <submittedName>
        <fullName evidence="8">Cytochrome P450</fullName>
    </submittedName>
</protein>
<gene>
    <name evidence="8" type="ORF">LY89DRAFT_441525</name>
</gene>
<comment type="cofactor">
    <cofactor evidence="5">
        <name>heme</name>
        <dbReference type="ChEBI" id="CHEBI:30413"/>
    </cofactor>
</comment>
<dbReference type="GO" id="GO:0004497">
    <property type="term" value="F:monooxygenase activity"/>
    <property type="evidence" value="ECO:0007669"/>
    <property type="project" value="UniProtKB-KW"/>
</dbReference>
<dbReference type="InterPro" id="IPR036396">
    <property type="entry name" value="Cyt_P450_sf"/>
</dbReference>
<dbReference type="STRING" id="149040.A0A194XJQ7"/>
<evidence type="ECO:0000256" key="5">
    <source>
        <dbReference type="PIRSR" id="PIRSR602401-1"/>
    </source>
</evidence>
<dbReference type="InterPro" id="IPR050364">
    <property type="entry name" value="Cytochrome_P450_fung"/>
</dbReference>
<dbReference type="PRINTS" id="PR00463">
    <property type="entry name" value="EP450I"/>
</dbReference>
<keyword evidence="5 6" id="KW-0349">Heme</keyword>
<evidence type="ECO:0000313" key="9">
    <source>
        <dbReference type="Proteomes" id="UP000070700"/>
    </source>
</evidence>
<accession>A0A194XJQ7</accession>
<keyword evidence="6" id="KW-0503">Monooxygenase</keyword>
<evidence type="ECO:0000256" key="3">
    <source>
        <dbReference type="ARBA" id="ARBA00023002"/>
    </source>
</evidence>
<evidence type="ECO:0000256" key="7">
    <source>
        <dbReference type="SAM" id="Phobius"/>
    </source>
</evidence>
<name>A0A194XJQ7_MOLSC</name>
<dbReference type="EMBL" id="KQ947409">
    <property type="protein sequence ID" value="KUJ20349.1"/>
    <property type="molecule type" value="Genomic_DNA"/>
</dbReference>
<evidence type="ECO:0000313" key="8">
    <source>
        <dbReference type="EMBL" id="KUJ20349.1"/>
    </source>
</evidence>
<dbReference type="CDD" id="cd11065">
    <property type="entry name" value="CYP64-like"/>
    <property type="match status" value="1"/>
</dbReference>
<dbReference type="PANTHER" id="PTHR46300:SF4">
    <property type="entry name" value="CYTOCHROME P450 98A3"/>
    <property type="match status" value="1"/>
</dbReference>
<dbReference type="Proteomes" id="UP000070700">
    <property type="component" value="Unassembled WGS sequence"/>
</dbReference>
<keyword evidence="7" id="KW-0812">Transmembrane</keyword>
<evidence type="ECO:0000256" key="6">
    <source>
        <dbReference type="RuleBase" id="RU000461"/>
    </source>
</evidence>
<keyword evidence="7" id="KW-0472">Membrane</keyword>
<comment type="similarity">
    <text evidence="1 6">Belongs to the cytochrome P450 family.</text>
</comment>
<proteinExistence type="inferred from homology"/>
<sequence length="534" mass="60721">MYLVSEYITISPIWLLLIVLFLFPLYFFLLDFYIWFHLPPGPLPVPFAGNKFQIPTSKYWLTFTQWSRVYGPIYTIWMARTPILIISDPEIAADLLINRSAKYSSRPRAIVFSEIYSQQSSIVMLPYGPAWSIRRKLLHHALKGRSLAAFQPVQEAEASKLVSQMLHQPETWSSSIERYTATLVFSMAYGRRIDTLKSKILQTRKQLMEVAHAILAPGAYLADSFPILASLPDFLAPWKKEVRDSGNEHTEFNIRLVDVVRSDLRKSRGEGVGSMTETMLRLKEQRMLGHQLSQDRYLSSVPATLFGAGADTVSSTLHSTVLALLTHPHILSIARQEIDSVVGTDRSPTFEDHLPYCDALVKEVLRWRPVAPLVLPHATTEADTYQSWKIPQGTIIIVNTYAVNKHPDYFPRPEEFAPERFLDERDPRYRPELKGREFPGRFGHGSFGWGRRACAGADLALASTRSAVVKIVWACEIVGLEGEVYDVDAFEGGIVLKPRDFKCGFKFRSEEHKVVMERGLEDAGRVLEKFLPFE</sequence>
<keyword evidence="9" id="KW-1185">Reference proteome</keyword>
<evidence type="ECO:0000256" key="2">
    <source>
        <dbReference type="ARBA" id="ARBA00022723"/>
    </source>
</evidence>
<dbReference type="SUPFAM" id="SSF48264">
    <property type="entry name" value="Cytochrome P450"/>
    <property type="match status" value="1"/>
</dbReference>
<dbReference type="OrthoDB" id="1470350at2759"/>
<dbReference type="GO" id="GO:0020037">
    <property type="term" value="F:heme binding"/>
    <property type="evidence" value="ECO:0007669"/>
    <property type="project" value="InterPro"/>
</dbReference>
<keyword evidence="7" id="KW-1133">Transmembrane helix</keyword>
<evidence type="ECO:0000256" key="1">
    <source>
        <dbReference type="ARBA" id="ARBA00010617"/>
    </source>
</evidence>
<keyword evidence="4 5" id="KW-0408">Iron</keyword>
<dbReference type="InterPro" id="IPR017972">
    <property type="entry name" value="Cyt_P450_CS"/>
</dbReference>
<dbReference type="Gene3D" id="1.10.630.10">
    <property type="entry name" value="Cytochrome P450"/>
    <property type="match status" value="1"/>
</dbReference>
<dbReference type="PRINTS" id="PR00385">
    <property type="entry name" value="P450"/>
</dbReference>
<dbReference type="InterPro" id="IPR001128">
    <property type="entry name" value="Cyt_P450"/>
</dbReference>
<dbReference type="GO" id="GO:0016705">
    <property type="term" value="F:oxidoreductase activity, acting on paired donors, with incorporation or reduction of molecular oxygen"/>
    <property type="evidence" value="ECO:0007669"/>
    <property type="project" value="InterPro"/>
</dbReference>
<keyword evidence="3 6" id="KW-0560">Oxidoreductase</keyword>
<dbReference type="Pfam" id="PF00067">
    <property type="entry name" value="p450"/>
    <property type="match status" value="1"/>
</dbReference>
<dbReference type="KEGG" id="psco:LY89DRAFT_441525"/>
<dbReference type="AlphaFoldDB" id="A0A194XJQ7"/>
<feature type="transmembrane region" description="Helical" evidence="7">
    <location>
        <begin position="12"/>
        <end position="36"/>
    </location>
</feature>
<keyword evidence="2 5" id="KW-0479">Metal-binding</keyword>
<dbReference type="InParanoid" id="A0A194XJQ7"/>
<dbReference type="RefSeq" id="XP_018074704.1">
    <property type="nucleotide sequence ID" value="XM_018207542.1"/>
</dbReference>
<dbReference type="GO" id="GO:0005506">
    <property type="term" value="F:iron ion binding"/>
    <property type="evidence" value="ECO:0007669"/>
    <property type="project" value="InterPro"/>
</dbReference>
<organism evidence="8 9">
    <name type="scientific">Mollisia scopiformis</name>
    <name type="common">Conifer needle endophyte fungus</name>
    <name type="synonym">Phialocephala scopiformis</name>
    <dbReference type="NCBI Taxonomy" id="149040"/>
    <lineage>
        <taxon>Eukaryota</taxon>
        <taxon>Fungi</taxon>
        <taxon>Dikarya</taxon>
        <taxon>Ascomycota</taxon>
        <taxon>Pezizomycotina</taxon>
        <taxon>Leotiomycetes</taxon>
        <taxon>Helotiales</taxon>
        <taxon>Mollisiaceae</taxon>
        <taxon>Mollisia</taxon>
    </lineage>
</organism>
<dbReference type="GeneID" id="28817268"/>
<dbReference type="PROSITE" id="PS00086">
    <property type="entry name" value="CYTOCHROME_P450"/>
    <property type="match status" value="1"/>
</dbReference>